<comment type="subcellular location">
    <subcellularLocation>
        <location evidence="1">Secreted</location>
        <location evidence="1">Extracellular space</location>
        <location evidence="1">Extracellular matrix</location>
    </subcellularLocation>
</comment>
<feature type="domain" description="Spondin" evidence="11">
    <location>
        <begin position="3204"/>
        <end position="3396"/>
    </location>
</feature>
<keyword evidence="5" id="KW-0130">Cell adhesion</keyword>
<feature type="domain" description="BPTI/Kunitz inhibitor" evidence="9">
    <location>
        <begin position="1451"/>
        <end position="1507"/>
    </location>
</feature>
<feature type="domain" description="BPTI/Kunitz inhibitor" evidence="9">
    <location>
        <begin position="658"/>
        <end position="710"/>
    </location>
</feature>
<evidence type="ECO:0000256" key="4">
    <source>
        <dbReference type="ARBA" id="ARBA00022737"/>
    </source>
</evidence>
<dbReference type="GO" id="GO:0007155">
    <property type="term" value="P:cell adhesion"/>
    <property type="evidence" value="ECO:0007669"/>
    <property type="project" value="UniProtKB-KW"/>
</dbReference>
<evidence type="ECO:0000256" key="7">
    <source>
        <dbReference type="SAM" id="MobiDB-lite"/>
    </source>
</evidence>
<feature type="domain" description="BPTI/Kunitz inhibitor" evidence="9">
    <location>
        <begin position="2169"/>
        <end position="2221"/>
    </location>
</feature>
<feature type="domain" description="Spondin" evidence="11">
    <location>
        <begin position="1042"/>
        <end position="1235"/>
    </location>
</feature>
<dbReference type="PROSITE" id="PS51020">
    <property type="entry name" value="SPONDIN"/>
    <property type="match status" value="5"/>
</dbReference>
<dbReference type="SUPFAM" id="SSF82895">
    <property type="entry name" value="TSP-1 type 1 repeat"/>
    <property type="match status" value="12"/>
</dbReference>
<keyword evidence="13" id="KW-1185">Reference proteome</keyword>
<proteinExistence type="predicted"/>
<feature type="domain" description="Reelin" evidence="10">
    <location>
        <begin position="1"/>
        <end position="166"/>
    </location>
</feature>
<dbReference type="InterPro" id="IPR038678">
    <property type="entry name" value="Spondin_N_sf"/>
</dbReference>
<feature type="compositionally biased region" description="Acidic residues" evidence="7">
    <location>
        <begin position="1965"/>
        <end position="1975"/>
    </location>
</feature>
<dbReference type="PROSITE" id="PS51019">
    <property type="entry name" value="REELIN"/>
    <property type="match status" value="5"/>
</dbReference>
<reference evidence="13" key="1">
    <citation type="submission" date="2015-01" db="EMBL/GenBank/DDBJ databases">
        <authorList>
            <person name="Aksoy S."/>
            <person name="Warren W."/>
            <person name="Wilson R.K."/>
        </authorList>
    </citation>
    <scope>NUCLEOTIDE SEQUENCE [LARGE SCALE GENOMIC DNA]</scope>
    <source>
        <strain evidence="13">IAEA</strain>
    </source>
</reference>
<feature type="domain" description="Reelin" evidence="10">
    <location>
        <begin position="2384"/>
        <end position="2552"/>
    </location>
</feature>
<dbReference type="EnsemblMetazoa" id="GPPI006123-RA">
    <property type="protein sequence ID" value="GPPI006123-PA"/>
    <property type="gene ID" value="GPPI006123"/>
</dbReference>
<feature type="region of interest" description="Disordered" evidence="7">
    <location>
        <begin position="1962"/>
        <end position="1984"/>
    </location>
</feature>
<reference evidence="12" key="2">
    <citation type="submission" date="2020-05" db="UniProtKB">
        <authorList>
            <consortium name="EnsemblMetazoa"/>
        </authorList>
    </citation>
    <scope>IDENTIFICATION</scope>
    <source>
        <strain evidence="12">IAEA</strain>
    </source>
</reference>
<evidence type="ECO:0000256" key="3">
    <source>
        <dbReference type="ARBA" id="ARBA00022530"/>
    </source>
</evidence>
<organism evidence="12 13">
    <name type="scientific">Glossina palpalis gambiensis</name>
    <dbReference type="NCBI Taxonomy" id="67801"/>
    <lineage>
        <taxon>Eukaryota</taxon>
        <taxon>Metazoa</taxon>
        <taxon>Ecdysozoa</taxon>
        <taxon>Arthropoda</taxon>
        <taxon>Hexapoda</taxon>
        <taxon>Insecta</taxon>
        <taxon>Pterygota</taxon>
        <taxon>Neoptera</taxon>
        <taxon>Endopterygota</taxon>
        <taxon>Diptera</taxon>
        <taxon>Brachycera</taxon>
        <taxon>Muscomorpha</taxon>
        <taxon>Hippoboscoidea</taxon>
        <taxon>Glossinidae</taxon>
        <taxon>Glossina</taxon>
    </lineage>
</organism>
<feature type="region of interest" description="Disordered" evidence="7">
    <location>
        <begin position="450"/>
        <end position="473"/>
    </location>
</feature>
<dbReference type="CDD" id="cd00109">
    <property type="entry name" value="Kunitz-type"/>
    <property type="match status" value="2"/>
</dbReference>
<dbReference type="Gene3D" id="2.60.40.2130">
    <property type="entry name" value="F-spondin domain"/>
    <property type="match status" value="5"/>
</dbReference>
<dbReference type="InterPro" id="IPR036383">
    <property type="entry name" value="TSP1_rpt_sf"/>
</dbReference>
<dbReference type="PROSITE" id="PS50092">
    <property type="entry name" value="TSP1"/>
    <property type="match status" value="14"/>
</dbReference>
<feature type="domain" description="BPTI/Kunitz inhibitor" evidence="9">
    <location>
        <begin position="2962"/>
        <end position="3018"/>
    </location>
</feature>
<dbReference type="CDD" id="cd08544">
    <property type="entry name" value="Reeler"/>
    <property type="match status" value="5"/>
</dbReference>
<dbReference type="FunFam" id="2.60.40.4060:FF:000005">
    <property type="entry name" value="GD10853"/>
    <property type="match status" value="2"/>
</dbReference>
<feature type="compositionally biased region" description="Acidic residues" evidence="7">
    <location>
        <begin position="454"/>
        <end position="464"/>
    </location>
</feature>
<dbReference type="InterPro" id="IPR051418">
    <property type="entry name" value="Spondin/Thrombospondin_T1"/>
</dbReference>
<evidence type="ECO:0000256" key="6">
    <source>
        <dbReference type="ARBA" id="ARBA00030964"/>
    </source>
</evidence>
<dbReference type="InterPro" id="IPR002861">
    <property type="entry name" value="Reeler_dom"/>
</dbReference>
<dbReference type="SMART" id="SM00131">
    <property type="entry name" value="KU"/>
    <property type="match status" value="5"/>
</dbReference>
<sequence length="3777" mass="431125">MKTRLLFKLNLITACSRIPLGTTAAKSPVDDNYVITITGNPDSYIPGQKYNVSIIAYNDQTFISFMLGLENENGDTVNLDAVGTFEIIDLAETRYSPRCANLIENTNTNVKSRIDAVWVAPIAAGMGCVMLRATVVQHRDVWFMDDGFLTKRVCEEEIDDVDTQPSIVDPCCACDEAKYELTFEGKWSRHTHPKDFPANSWRTRFSDIIGASHTIDYRFWQYGGLASEGLREVAEHGSTRTLESELKEQSDQIRTIIKARGISYPNVTGKTFAVFRVDSQHHLISLVSMIDPSPDWIVGVSGLELCLPNCSWIESKMHNLYPWDAGTDSGPSYMSADQPQVPPDVVRRIKSNFPNDPRSPFYDPDAAPMKPLATLYINRRRLYEKTCDNTENENDAPECATNPWTRWDACSAKCGPGKQYRTREFKDPLIARKFKCRTNLREEQDCVGRKCDSFDESEPSEIDSEGLSYPGSGPKNPECAISNWTDWSSCSATCGAGTMMRSRQYLNPRAKKKCQKVTRIRLQETKRCQGIDCGGDIENLGGDGNGDSETDNQNTRALYGNLDDIYRYNNFESYSHQLDDYIPPECGVSHWSDFSPCLGPCGRTGTRQRERKVWKKDEVYGVRRPDYDPKLDSCRHIKRKEVVNCTLPSCDAIVKPFCYEDLQVSPCRDSEVANYWFYDHMSDQCAIFWADKCDKNRNKFTSKEACEETCHLPRQKSELQGDGLNMKPTNCLVSDWVGHSCNATCGEGIQIKTRRVLRSPKYGGKPCPKHLVRLEKCYQRCDDIYSVGDISYGSYNERRRTGHHYHHQQQQDKAEAEKNECRYSEWSAWTPCTATCGDNSYRQKTRTLVNTNLSYKCKDRVRMEKCKMLPCQLNDNDDGDKWICLNACNRKPQGANGDPSPVDANFHMLIDGNPSHYINGQRYNLSLSSTNGLKFISFTLVVEPDSYALSLPDRNMLGHFAIIDTAETKFNALCENMVESTNANVKSRVDISWIAPTSPYSNCVVFKVAFLQHRHVWFIDDGGLSKRLCPEEIDEINSQTPPVNPCCACDEAKYEIILERKWMRNTHAKQFPSEAWRTRFGELLGASHTLEYRFWQYGGLASAGLKELAEHGSTKALEREITETASAGEIRTIIKAPGIGYRQNSIATTMATVRVDAKHHILSLVAKIEPSPDWILGVAGLELCLANCTWITEKTLNLYPWDVGTDAGSSYMSPDQPQIPPDVIRRITSSYPRDYRSPFFDESGAPMKSLATLYINRKKIYEKDCSYSNRCGLTYSSDMTGITECELTEWSDWTECSKKCGRGYQKRLREYINGYNKERCQSDVRQDLQETRRCYGQNCGGSINTSFDDIYSEPYEPQDIEEIYEIAKLNRKLVKTQAIPKVGLRSESNSLRSFNINNSTKDDTDLDQNLVGQTENFTRKQNAKESTQYLIANTTTRKQNNSLNNMLPDYCMERPVAPKAFCNKNRVLLQNFWFYDADDIQCKLFTADSCDTNRNKFRKLEICEEKCLKRHINEREEVKLNLITACSRIPLGTTAAKSPVDDNYVITITGNPDSYIPGQKYNVSIIAYNDQTFISFMLGLENENGDTVNLDAVGTFEIIDLAETRYSPRCANLIENTNTNVKSRIDAVWVAPIAAGMGCVMLRATVVQHRDVWFMDDGFLTKRVCEEEIDDVDTQPSIVDPCCACDEAKYELTFEGKWSRHTHPKDFPANSWRTRFSDIIGASHTIDYRFWQYGGLASEGLREVAEHGSTRTLESELKEQSDQIRTIIKARGISYPNVTGKTFAVFRVDSQHHLISLVSMIDPSPDWIVGVSGLELCLPNCSWIESKMHNLYPWDAGTDSGPSYMSADQPQVPPDVVRRIKSNFPNDPRSPFYDPDAAPMKPLATLYINRRRLYEKTCDNTENENDAPECSTNPWTRWDACSAKCGPGKQYRTREFKDPLIARKFKCRTNLREEQDCVGRKCDSFDESEPSEIDSEGLSYPGSGPKNPECAISNWTDWSSCSATCGAGTMMRSRQYLNPRAKKKCQKVTRIRLQETKRCQGIDCGGDIENLGGDGNGDSETDNQNTRALYGNLDDIYRYNNFESYSHQLDDYIPPECGVSHWSDFSPCLGPCGRTGTRQRERKVWKKDEVYGVRRPDYDPKLDSCRHIKRKEVVNCTLPSCDAIVKPFCYEDLQVSPCRDSEVANYWFYDHMSDQCAIFWADKCDKNRNKFTSKEACEETCHLPRQKSELQGDGLNMKPTNCLVSDWVGHSCNATCGEGIQIKTRRVLRSPKYGGKPCPKHLVRLEKCYQRCDDIYSVGDISYGSYNERRRTGHHYHHQQQQDKAEAEKNECRYSEWSAWTPCTATCGDNSYRQKTRTLVNTNLSYKCKDRVRMEKCKMLPCQLNDNDDGDKWICLNACNRKPQGANGDPSPVDANFHMLIDGNPSHYINGQRYNLSLSSTNGLKFISFTLVVEPDSYALSLPDRNMLGHFAIIDTAETKFNALCENMVESTNANVKSRVDISWIAPTSPYSNCVVFKVAFLQHRHVWFIDDGGLSKRLCPEEIDEINSQTPPVNPCCACDEAKYEIILERKWMRNTHAKQFPSEAWRTRFGELLGASHTLEYRFWQYGGLASAGLKELAEHGSTKALEREITETASAGEIRTIIKAPGIGYRQNSIATTMATVRVDAKHHILSLVAKIEPSPDWILGVAGLELCLANCTWITEKTLNLYPWDVGTDAGSSYMSPDQPQIPPDVIRRITSSYPRDYRSPFFDESGAPMKSLATLYINRKKIYEKDCSYSNRCGLTYSSDMTGITECELTEWSDWTECSKKCGRGYQKRLREYINGYNKERCQSDVRQDLQETRRCYGQNCGGSINTSFDDIYSEPYEPQDIEEIYEIAKFNRKLVKTQAIPKVGLRSESNSLRSFNINNSTKDDTDLDQDLVGQTENFTRKQNAKESTQYLIANTTTRKQNNSLNNMLPDYCMERPVAPKAFCNKNRVILQNFWFYDADDIQCKLFTADSCDTNRNKFRKLEICEEKCLKRHINEREEVKSAPHRTFLSTGQNQIFARKCNRYPSNTFAAKSPVDDNYAILISGNPNTYILGQSYNISLQSYNGQRFLSAKVTLENDQGGKSFYEDLGRFNIIDSVATRYSTDCINMIETTNTNPKKRLDVEWIAPTTVGMGCILIRATVLQHRDVWFMDDGGLTKRICEEVIDDLESQKKDSEERLCCACDEARYEITFEGLWSRNLHPKDFPDRLWTVRFSDVVGASHTSDYRFWDVGALATNAMREFVEHGSTRSLEASFNEDYRLGKVRTIIKARGPAFPNLNGQSLASIRVDPSNHQFSLASKLEPSPDWFVGVSGLELCLANCTWLEEKQINLYPWDAGTDAGPTYTSADQPQVPPDVIRRMRSDFPSDARSPFYDETGAPMKPLASLRIHRKRIYERNCKDKESDNAENLPRECLTHPWSKWSKCSAECGEGFQDRSRVYKQEEMAKIYNCDAMVATRQERPCQGNNCDNLPLTKTGAYAFRKTSFTEADHNGNFLISTEKIRSAKCEIGAWSPWSQCNKACGEGIMIRRRYYLNSEEEEECHRLRFLKLVEYKKCFGRNCLGEVHQSFETLENTNESEEEENVANYDNPMEYDEYKENNLNRNYKDFGAHLESANLLRANSDEEQQGSPKNALWDAEGRRKLQYGFDQKYPRDHIIPQLCYKTLKNFKCSDPTVIKNYWFYNVCTDQCMLFAADICDRNLNRFQSMENCEKVCQKPIKQMGPHYLKLKQDMACSSPTRKWWRISKRKPY</sequence>
<dbReference type="PANTHER" id="PTHR11311:SF16">
    <property type="entry name" value="SPONDIN-1"/>
    <property type="match status" value="1"/>
</dbReference>
<evidence type="ECO:0000256" key="5">
    <source>
        <dbReference type="ARBA" id="ARBA00022889"/>
    </source>
</evidence>
<dbReference type="SMART" id="SM00209">
    <property type="entry name" value="TSP1"/>
    <property type="match status" value="14"/>
</dbReference>
<dbReference type="InterPro" id="IPR042307">
    <property type="entry name" value="Reeler_sf"/>
</dbReference>
<dbReference type="InterPro" id="IPR002223">
    <property type="entry name" value="Kunitz_BPTI"/>
</dbReference>
<keyword evidence="3" id="KW-0272">Extracellular matrix</keyword>
<dbReference type="VEuPathDB" id="VectorBase:GPPI006123"/>
<dbReference type="NCBIfam" id="NF038123">
    <property type="entry name" value="NF038123_dom"/>
    <property type="match status" value="5"/>
</dbReference>
<dbReference type="Pfam" id="PF00090">
    <property type="entry name" value="TSP_1"/>
    <property type="match status" value="14"/>
</dbReference>
<dbReference type="Pfam" id="PF06468">
    <property type="entry name" value="Spond_N"/>
    <property type="match status" value="5"/>
</dbReference>
<dbReference type="InterPro" id="IPR000884">
    <property type="entry name" value="TSP1_rpt"/>
</dbReference>
<evidence type="ECO:0000259" key="10">
    <source>
        <dbReference type="PROSITE" id="PS51019"/>
    </source>
</evidence>
<dbReference type="EMBL" id="JXJN01002528">
    <property type="status" value="NOT_ANNOTATED_CDS"/>
    <property type="molecule type" value="Genomic_DNA"/>
</dbReference>
<evidence type="ECO:0000256" key="1">
    <source>
        <dbReference type="ARBA" id="ARBA00004498"/>
    </source>
</evidence>
<feature type="domain" description="Reelin" evidence="10">
    <location>
        <begin position="1511"/>
        <end position="1677"/>
    </location>
</feature>
<feature type="domain" description="Spondin" evidence="11">
    <location>
        <begin position="1678"/>
        <end position="1868"/>
    </location>
</feature>
<feature type="domain" description="Reelin" evidence="10">
    <location>
        <begin position="873"/>
        <end position="1041"/>
    </location>
</feature>
<keyword evidence="8" id="KW-0732">Signal</keyword>
<evidence type="ECO:0000259" key="11">
    <source>
        <dbReference type="PROSITE" id="PS51020"/>
    </source>
</evidence>
<name>A0A1B0ARQ3_9MUSC</name>
<dbReference type="GO" id="GO:0004867">
    <property type="term" value="F:serine-type endopeptidase inhibitor activity"/>
    <property type="evidence" value="ECO:0007669"/>
    <property type="project" value="InterPro"/>
</dbReference>
<dbReference type="Gene3D" id="2.60.40.4060">
    <property type="entry name" value="Reeler domain"/>
    <property type="match status" value="5"/>
</dbReference>
<dbReference type="PROSITE" id="PS50279">
    <property type="entry name" value="BPTI_KUNITZ_2"/>
    <property type="match status" value="5"/>
</dbReference>
<feature type="domain" description="Spondin" evidence="11">
    <location>
        <begin position="2553"/>
        <end position="2746"/>
    </location>
</feature>
<feature type="domain" description="Spondin" evidence="11">
    <location>
        <begin position="167"/>
        <end position="357"/>
    </location>
</feature>
<dbReference type="Pfam" id="PF00014">
    <property type="entry name" value="Kunitz_BPTI"/>
    <property type="match status" value="5"/>
</dbReference>
<dbReference type="Gene3D" id="2.20.100.10">
    <property type="entry name" value="Thrombospondin type-1 (TSP1) repeat"/>
    <property type="match status" value="14"/>
</dbReference>
<feature type="domain" description="BPTI/Kunitz inhibitor" evidence="9">
    <location>
        <begin position="3688"/>
        <end position="3741"/>
    </location>
</feature>
<dbReference type="Proteomes" id="UP000092460">
    <property type="component" value="Unassembled WGS sequence"/>
</dbReference>
<evidence type="ECO:0000313" key="13">
    <source>
        <dbReference type="Proteomes" id="UP000092460"/>
    </source>
</evidence>
<dbReference type="PANTHER" id="PTHR11311">
    <property type="entry name" value="SPONDIN"/>
    <property type="match status" value="1"/>
</dbReference>
<dbReference type="Pfam" id="PF02014">
    <property type="entry name" value="Reeler"/>
    <property type="match status" value="5"/>
</dbReference>
<keyword evidence="4" id="KW-0677">Repeat</keyword>
<dbReference type="FunFam" id="2.60.40.2130:FF:000002">
    <property type="entry name" value="Putative Spondin-1"/>
    <property type="match status" value="5"/>
</dbReference>
<protein>
    <recommendedName>
        <fullName evidence="2">Spondin-1</fullName>
    </recommendedName>
    <alternativeName>
        <fullName evidence="6">F-spondin</fullName>
    </alternativeName>
</protein>
<accession>A0A1B0ARQ3</accession>
<dbReference type="Gene3D" id="4.10.410.10">
    <property type="entry name" value="Pancreatic trypsin inhibitor Kunitz domain"/>
    <property type="match status" value="5"/>
</dbReference>
<feature type="signal peptide" evidence="8">
    <location>
        <begin position="1"/>
        <end position="25"/>
    </location>
</feature>
<evidence type="ECO:0000256" key="8">
    <source>
        <dbReference type="SAM" id="SignalP"/>
    </source>
</evidence>
<dbReference type="STRING" id="67801.A0A1B0ARQ3"/>
<dbReference type="SUPFAM" id="SSF57362">
    <property type="entry name" value="BPTI-like"/>
    <property type="match status" value="5"/>
</dbReference>
<evidence type="ECO:0000256" key="2">
    <source>
        <dbReference type="ARBA" id="ARBA00019594"/>
    </source>
</evidence>
<evidence type="ECO:0000313" key="12">
    <source>
        <dbReference type="EnsemblMetazoa" id="GPPI006123-PA"/>
    </source>
</evidence>
<feature type="chain" id="PRO_5008404085" description="Spondin-1" evidence="8">
    <location>
        <begin position="26"/>
        <end position="3777"/>
    </location>
</feature>
<dbReference type="InterPro" id="IPR036880">
    <property type="entry name" value="Kunitz_BPTI_sf"/>
</dbReference>
<feature type="domain" description="Reelin" evidence="10">
    <location>
        <begin position="3035"/>
        <end position="3201"/>
    </location>
</feature>
<dbReference type="InterPro" id="IPR009465">
    <property type="entry name" value="Spondin_N"/>
</dbReference>
<keyword evidence="3" id="KW-0964">Secreted</keyword>
<evidence type="ECO:0000259" key="9">
    <source>
        <dbReference type="PROSITE" id="PS50279"/>
    </source>
</evidence>
<dbReference type="GO" id="GO:0031012">
    <property type="term" value="C:extracellular matrix"/>
    <property type="evidence" value="ECO:0007669"/>
    <property type="project" value="TreeGrafter"/>
</dbReference>